<evidence type="ECO:0000313" key="2">
    <source>
        <dbReference type="EMBL" id="KAJ1129799.1"/>
    </source>
</evidence>
<proteinExistence type="predicted"/>
<reference evidence="2" key="1">
    <citation type="journal article" date="2022" name="bioRxiv">
        <title>Sequencing and chromosome-scale assembly of the giantPleurodeles waltlgenome.</title>
        <authorList>
            <person name="Brown T."/>
            <person name="Elewa A."/>
            <person name="Iarovenko S."/>
            <person name="Subramanian E."/>
            <person name="Araus A.J."/>
            <person name="Petzold A."/>
            <person name="Susuki M."/>
            <person name="Suzuki K.-i.T."/>
            <person name="Hayashi T."/>
            <person name="Toyoda A."/>
            <person name="Oliveira C."/>
            <person name="Osipova E."/>
            <person name="Leigh N.D."/>
            <person name="Simon A."/>
            <person name="Yun M.H."/>
        </authorList>
    </citation>
    <scope>NUCLEOTIDE SEQUENCE</scope>
    <source>
        <strain evidence="2">20211129_DDA</strain>
        <tissue evidence="2">Liver</tissue>
    </source>
</reference>
<dbReference type="AlphaFoldDB" id="A0AAV7PSD6"/>
<organism evidence="2 3">
    <name type="scientific">Pleurodeles waltl</name>
    <name type="common">Iberian ribbed newt</name>
    <dbReference type="NCBI Taxonomy" id="8319"/>
    <lineage>
        <taxon>Eukaryota</taxon>
        <taxon>Metazoa</taxon>
        <taxon>Chordata</taxon>
        <taxon>Craniata</taxon>
        <taxon>Vertebrata</taxon>
        <taxon>Euteleostomi</taxon>
        <taxon>Amphibia</taxon>
        <taxon>Batrachia</taxon>
        <taxon>Caudata</taxon>
        <taxon>Salamandroidea</taxon>
        <taxon>Salamandridae</taxon>
        <taxon>Pleurodelinae</taxon>
        <taxon>Pleurodeles</taxon>
    </lineage>
</organism>
<name>A0AAV7PSD6_PLEWA</name>
<protein>
    <submittedName>
        <fullName evidence="2">Uncharacterized protein</fullName>
    </submittedName>
</protein>
<feature type="region of interest" description="Disordered" evidence="1">
    <location>
        <begin position="51"/>
        <end position="93"/>
    </location>
</feature>
<evidence type="ECO:0000256" key="1">
    <source>
        <dbReference type="SAM" id="MobiDB-lite"/>
    </source>
</evidence>
<gene>
    <name evidence="2" type="ORF">NDU88_008164</name>
</gene>
<comment type="caution">
    <text evidence="2">The sequence shown here is derived from an EMBL/GenBank/DDBJ whole genome shotgun (WGS) entry which is preliminary data.</text>
</comment>
<sequence length="93" mass="9860">MCGPVKMRDGNELLSSAEGRKTPGAGFGYWNRATLELHRTCRGVVRITLRGNNSSSSTSKAAGEKREELGAAVRRSVKGAAGAGVEVGQPEEW</sequence>
<keyword evidence="3" id="KW-1185">Reference proteome</keyword>
<accession>A0AAV7PSD6</accession>
<feature type="compositionally biased region" description="Polar residues" evidence="1">
    <location>
        <begin position="51"/>
        <end position="60"/>
    </location>
</feature>
<dbReference type="Proteomes" id="UP001066276">
    <property type="component" value="Chromosome 7"/>
</dbReference>
<evidence type="ECO:0000313" key="3">
    <source>
        <dbReference type="Proteomes" id="UP001066276"/>
    </source>
</evidence>
<dbReference type="EMBL" id="JANPWB010000011">
    <property type="protein sequence ID" value="KAJ1129799.1"/>
    <property type="molecule type" value="Genomic_DNA"/>
</dbReference>